<dbReference type="AlphaFoldDB" id="A0A0H3HYT5"/>
<dbReference type="Proteomes" id="UP000008044">
    <property type="component" value="Chromosome"/>
</dbReference>
<gene>
    <name evidence="1" type="ordered locus">W5S_0417</name>
</gene>
<accession>A0A0H3HYT5</accession>
<evidence type="ECO:0000313" key="2">
    <source>
        <dbReference type="Proteomes" id="UP000008044"/>
    </source>
</evidence>
<dbReference type="KEGG" id="pec:W5S_0417"/>
<dbReference type="PATRIC" id="fig|1166016.3.peg.418"/>
<dbReference type="HOGENOM" id="CLU_072989_0_3_6"/>
<evidence type="ECO:0000313" key="1">
    <source>
        <dbReference type="EMBL" id="AFI88544.1"/>
    </source>
</evidence>
<dbReference type="AntiFam" id="ANF00057">
    <property type="entry name" value="Translation of E. coli type CRISPR repeat"/>
</dbReference>
<organism evidence="1 2">
    <name type="scientific">Pectobacterium parmentieri</name>
    <dbReference type="NCBI Taxonomy" id="1905730"/>
    <lineage>
        <taxon>Bacteria</taxon>
        <taxon>Pseudomonadati</taxon>
        <taxon>Pseudomonadota</taxon>
        <taxon>Gammaproteobacteria</taxon>
        <taxon>Enterobacterales</taxon>
        <taxon>Pectobacteriaceae</taxon>
        <taxon>Pectobacterium</taxon>
    </lineage>
</organism>
<dbReference type="eggNOG" id="ENOG5032V99">
    <property type="taxonomic scope" value="Bacteria"/>
</dbReference>
<sequence length="149" mass="16018">MPLKISATGLSPLARGTQNAADNDVLHIRFIPAGAGNTKVLSFSSTQTAVYPRWRGEHVSARPRLSIFLGLSPLARGTLNDAHEIAQPQRFIPAGAGNTFKNSNSEYDLSVYPRWRGEHKRPNKRPVNADGLSPLARGTLDSGCVCLGG</sequence>
<name>A0A0H3HYT5_PECPM</name>
<protein>
    <submittedName>
        <fullName evidence="1">Uncharacterized protein</fullName>
    </submittedName>
</protein>
<dbReference type="AntiFam" id="ANF00006">
    <property type="entry name" value="Translation of CRISPR region"/>
</dbReference>
<proteinExistence type="predicted"/>
<dbReference type="STRING" id="1905730.W5S_0417"/>
<dbReference type="EMBL" id="CP003415">
    <property type="protein sequence ID" value="AFI88544.1"/>
    <property type="molecule type" value="Genomic_DNA"/>
</dbReference>
<reference evidence="1 2" key="1">
    <citation type="journal article" date="2012" name="J. Bacteriol.">
        <title>Genome sequence of Pectobacterium sp. strain SCC3193.</title>
        <authorList>
            <person name="Koskinen J.P."/>
            <person name="Laine P."/>
            <person name="Niemi O."/>
            <person name="Nykyri J."/>
            <person name="Harjunpaa H."/>
            <person name="Auvinen P."/>
            <person name="Paulin L."/>
            <person name="Pirhonen M."/>
            <person name="Palva T."/>
            <person name="Holm L."/>
        </authorList>
    </citation>
    <scope>NUCLEOTIDE SEQUENCE [LARGE SCALE GENOMIC DNA]</scope>
    <source>
        <strain evidence="1 2">SCC3193</strain>
    </source>
</reference>